<dbReference type="Pfam" id="PF01546">
    <property type="entry name" value="Peptidase_M20"/>
    <property type="match status" value="1"/>
</dbReference>
<dbReference type="AlphaFoldDB" id="A0A078MWE6"/>
<dbReference type="EMBL" id="LN483072">
    <property type="protein sequence ID" value="CEA09782.1"/>
    <property type="molecule type" value="Genomic_DNA"/>
</dbReference>
<dbReference type="PIRSF" id="PIRSF037238">
    <property type="entry name" value="Carboxypeptidase_G2"/>
    <property type="match status" value="1"/>
</dbReference>
<evidence type="ECO:0000256" key="1">
    <source>
        <dbReference type="ARBA" id="ARBA00022723"/>
    </source>
</evidence>
<keyword evidence="2" id="KW-0378">Hydrolase</keyword>
<dbReference type="SUPFAM" id="SSF53187">
    <property type="entry name" value="Zn-dependent exopeptidases"/>
    <property type="match status" value="1"/>
</dbReference>
<name>A0A078MWE6_9MICC</name>
<evidence type="ECO:0000259" key="4">
    <source>
        <dbReference type="Pfam" id="PF07687"/>
    </source>
</evidence>
<dbReference type="InterPro" id="IPR017150">
    <property type="entry name" value="Pept_M20_glutamate_carboxypep"/>
</dbReference>
<dbReference type="GO" id="GO:0004180">
    <property type="term" value="F:carboxypeptidase activity"/>
    <property type="evidence" value="ECO:0007669"/>
    <property type="project" value="UniProtKB-KW"/>
</dbReference>
<organism evidence="5">
    <name type="scientific">Arthrobacter saudimassiliensis</name>
    <dbReference type="NCBI Taxonomy" id="1461584"/>
    <lineage>
        <taxon>Bacteria</taxon>
        <taxon>Bacillati</taxon>
        <taxon>Actinomycetota</taxon>
        <taxon>Actinomycetes</taxon>
        <taxon>Micrococcales</taxon>
        <taxon>Micrococcaceae</taxon>
        <taxon>Arthrobacter</taxon>
    </lineage>
</organism>
<dbReference type="PATRIC" id="fig|1461584.3.peg.3129"/>
<dbReference type="InterPro" id="IPR050072">
    <property type="entry name" value="Peptidase_M20A"/>
</dbReference>
<dbReference type="Gene3D" id="3.40.630.10">
    <property type="entry name" value="Zn peptidases"/>
    <property type="match status" value="1"/>
</dbReference>
<dbReference type="SUPFAM" id="SSF55031">
    <property type="entry name" value="Bacterial exopeptidase dimerisation domain"/>
    <property type="match status" value="1"/>
</dbReference>
<gene>
    <name evidence="5" type="primary">cpg2_2</name>
    <name evidence="5" type="ORF">BN1051_03155</name>
</gene>
<feature type="active site" description="Proton acceptor" evidence="3">
    <location>
        <position position="147"/>
    </location>
</feature>
<protein>
    <submittedName>
        <fullName evidence="5">Carboxypeptidase G2</fullName>
    </submittedName>
</protein>
<keyword evidence="1" id="KW-0479">Metal-binding</keyword>
<dbReference type="InterPro" id="IPR011650">
    <property type="entry name" value="Peptidase_M20_dimer"/>
</dbReference>
<evidence type="ECO:0000256" key="3">
    <source>
        <dbReference type="PIRSR" id="PIRSR037238-1"/>
    </source>
</evidence>
<dbReference type="Pfam" id="PF07687">
    <property type="entry name" value="M20_dimer"/>
    <property type="match status" value="1"/>
</dbReference>
<keyword evidence="5" id="KW-0121">Carboxypeptidase</keyword>
<accession>A0A078MWE6</accession>
<sequence length="401" mass="41342">MHLSDVRRSWALHEAELAARLERYVRTESGSDDKAKVDSAAEVFAAELRALGFAPTIIENPDGGNHVVGDRAGSGSGHVVLLLHLDTVWPGRTYPAPVFRIEDGRAMGPGVLDMKGGWVVALAALEHLFRDGWDGPRRLTVIATGDEELGSTHGRRIVEEHAAGADFALVMEPGRADGSLVGRRGAVGALRISVTGRNSHASSDDPGASALIAAAHMAIALEAASDRPGGRILNVGELHAGTARQVVPAHAELNIDLRAATGPDAARLLEHVAKVSSRPAVPGVEARVRGGITRPAYPADLALAPLQDAVRRAGTSIGLPVRFVTTRGGSDGNFTAAMGIPTVDGLGADGGGICTADEYVDLGALPGKIALLCGILDQLAGTGRFDLDASTAADASQGGAK</sequence>
<dbReference type="GO" id="GO:0046872">
    <property type="term" value="F:metal ion binding"/>
    <property type="evidence" value="ECO:0007669"/>
    <property type="project" value="UniProtKB-KW"/>
</dbReference>
<dbReference type="PANTHER" id="PTHR43808">
    <property type="entry name" value="ACETYLORNITHINE DEACETYLASE"/>
    <property type="match status" value="1"/>
</dbReference>
<dbReference type="PANTHER" id="PTHR43808:SF9">
    <property type="entry name" value="BLL0789 PROTEIN"/>
    <property type="match status" value="1"/>
</dbReference>
<dbReference type="InterPro" id="IPR002933">
    <property type="entry name" value="Peptidase_M20"/>
</dbReference>
<proteinExistence type="predicted"/>
<reference evidence="5" key="1">
    <citation type="submission" date="2014-07" db="EMBL/GenBank/DDBJ databases">
        <authorList>
            <person name="Urmite Genomes Urmite Genomes"/>
        </authorList>
    </citation>
    <scope>NUCLEOTIDE SEQUENCE</scope>
    <source>
        <strain evidence="5">11W110_air</strain>
    </source>
</reference>
<feature type="active site" evidence="3">
    <location>
        <position position="86"/>
    </location>
</feature>
<keyword evidence="5" id="KW-0645">Protease</keyword>
<evidence type="ECO:0000313" key="5">
    <source>
        <dbReference type="EMBL" id="CEA09782.1"/>
    </source>
</evidence>
<dbReference type="InterPro" id="IPR036264">
    <property type="entry name" value="Bact_exopeptidase_dim_dom"/>
</dbReference>
<evidence type="ECO:0000256" key="2">
    <source>
        <dbReference type="ARBA" id="ARBA00022801"/>
    </source>
</evidence>
<dbReference type="Gene3D" id="3.30.70.360">
    <property type="match status" value="1"/>
</dbReference>
<feature type="domain" description="Peptidase M20 dimerisation" evidence="4">
    <location>
        <begin position="181"/>
        <end position="281"/>
    </location>
</feature>